<evidence type="ECO:0000256" key="1">
    <source>
        <dbReference type="ARBA" id="ARBA00008168"/>
    </source>
</evidence>
<dbReference type="SUPFAM" id="SSF55229">
    <property type="entry name" value="Cell division protein MinE topological specificity domain"/>
    <property type="match status" value="1"/>
</dbReference>
<keyword evidence="4 5" id="KW-0132">Cell division</keyword>
<evidence type="ECO:0000313" key="5">
    <source>
        <dbReference type="EMBL" id="THF55776.1"/>
    </source>
</evidence>
<sequence>MKLFKLFSKPQSAPAARERLQVLLAHERASAGGSDLVAKLKDEILRVISRHMHIDQDKVSVKMERGEQMSTLAVDVEIPFNAAKAAAARKKAA</sequence>
<dbReference type="Gene3D" id="3.30.1070.10">
    <property type="entry name" value="Cell division topological specificity factor MinE"/>
    <property type="match status" value="1"/>
</dbReference>
<organism evidence="5 6">
    <name type="scientific">Ollibium composti</name>
    <dbReference type="NCBI Taxonomy" id="2675109"/>
    <lineage>
        <taxon>Bacteria</taxon>
        <taxon>Pseudomonadati</taxon>
        <taxon>Pseudomonadota</taxon>
        <taxon>Alphaproteobacteria</taxon>
        <taxon>Hyphomicrobiales</taxon>
        <taxon>Phyllobacteriaceae</taxon>
        <taxon>Ollibium</taxon>
    </lineage>
</organism>
<evidence type="ECO:0000313" key="6">
    <source>
        <dbReference type="Proteomes" id="UP000306441"/>
    </source>
</evidence>
<dbReference type="Pfam" id="PF03776">
    <property type="entry name" value="MinE"/>
    <property type="match status" value="1"/>
</dbReference>
<dbReference type="Proteomes" id="UP000306441">
    <property type="component" value="Unassembled WGS sequence"/>
</dbReference>
<comment type="caution">
    <text evidence="5">The sequence shown here is derived from an EMBL/GenBank/DDBJ whole genome shotgun (WGS) entry which is preliminary data.</text>
</comment>
<dbReference type="InterPro" id="IPR036707">
    <property type="entry name" value="MinE_sf"/>
</dbReference>
<comment type="function">
    <text evidence="3 4">Prevents the cell division inhibition by proteins MinC and MinD at internal division sites while permitting inhibition at polar sites. This ensures cell division at the proper site by restricting the formation of a division septum at the midpoint of the long axis of the cell.</text>
</comment>
<dbReference type="HAMAP" id="MF_00262">
    <property type="entry name" value="MinE"/>
    <property type="match status" value="1"/>
</dbReference>
<evidence type="ECO:0000256" key="3">
    <source>
        <dbReference type="ARBA" id="ARBA00025265"/>
    </source>
</evidence>
<reference evidence="5 6" key="1">
    <citation type="submission" date="2019-04" db="EMBL/GenBank/DDBJ databases">
        <title>Mesorhizobium composti sp. nov., isolated from compost.</title>
        <authorList>
            <person name="Lin S.-Y."/>
            <person name="Hameed A."/>
            <person name="Hsieh Y.-T."/>
            <person name="Young C.-C."/>
        </authorList>
    </citation>
    <scope>NUCLEOTIDE SEQUENCE [LARGE SCALE GENOMIC DNA]</scope>
    <source>
        <strain evidence="5 6">CC-YTH430</strain>
    </source>
</reference>
<gene>
    <name evidence="4 5" type="primary">minE</name>
    <name evidence="5" type="ORF">E6C48_17040</name>
</gene>
<keyword evidence="6" id="KW-1185">Reference proteome</keyword>
<dbReference type="GO" id="GO:0051301">
    <property type="term" value="P:cell division"/>
    <property type="evidence" value="ECO:0007669"/>
    <property type="project" value="UniProtKB-KW"/>
</dbReference>
<accession>A0ABY2Q4M9</accession>
<protein>
    <recommendedName>
        <fullName evidence="2 4">Cell division topological specificity factor</fullName>
    </recommendedName>
</protein>
<dbReference type="InterPro" id="IPR005527">
    <property type="entry name" value="MinE"/>
</dbReference>
<dbReference type="EMBL" id="SSNY01000010">
    <property type="protein sequence ID" value="THF55776.1"/>
    <property type="molecule type" value="Genomic_DNA"/>
</dbReference>
<proteinExistence type="inferred from homology"/>
<name>A0ABY2Q4M9_9HYPH</name>
<dbReference type="NCBIfam" id="TIGR01215">
    <property type="entry name" value="minE"/>
    <property type="match status" value="1"/>
</dbReference>
<dbReference type="RefSeq" id="WP_136359372.1">
    <property type="nucleotide sequence ID" value="NZ_SSNY01000010.1"/>
</dbReference>
<evidence type="ECO:0000256" key="4">
    <source>
        <dbReference type="HAMAP-Rule" id="MF_00262"/>
    </source>
</evidence>
<keyword evidence="4" id="KW-0131">Cell cycle</keyword>
<evidence type="ECO:0000256" key="2">
    <source>
        <dbReference type="ARBA" id="ARBA00020112"/>
    </source>
</evidence>
<dbReference type="NCBIfam" id="NF001422">
    <property type="entry name" value="PRK00296.1"/>
    <property type="match status" value="1"/>
</dbReference>
<comment type="similarity">
    <text evidence="1 4">Belongs to the MinE family.</text>
</comment>